<name>A0A5N6ZBT5_9EURO</name>
<feature type="chain" id="PRO_5024834121" description="xyloglucan-specific endo-beta-1,4-glucanase" evidence="11">
    <location>
        <begin position="22"/>
        <end position="322"/>
    </location>
</feature>
<dbReference type="GO" id="GO:0000272">
    <property type="term" value="P:polysaccharide catabolic process"/>
    <property type="evidence" value="ECO:0007669"/>
    <property type="project" value="UniProtKB-KW"/>
</dbReference>
<gene>
    <name evidence="12" type="ORF">BDV28DRAFT_147258</name>
</gene>
<dbReference type="PANTHER" id="PTHR34002">
    <property type="entry name" value="BLR1656 PROTEIN"/>
    <property type="match status" value="1"/>
</dbReference>
<keyword evidence="4 10" id="KW-0326">Glycosidase</keyword>
<dbReference type="AlphaFoldDB" id="A0A5N6ZBT5"/>
<keyword evidence="2 11" id="KW-0732">Signal</keyword>
<keyword evidence="10" id="KW-0624">Polysaccharide degradation</keyword>
<dbReference type="GO" id="GO:0033946">
    <property type="term" value="F:xyloglucan-specific endo-beta-1,4-glucanase activity"/>
    <property type="evidence" value="ECO:0007669"/>
    <property type="project" value="UniProtKB-EC"/>
</dbReference>
<evidence type="ECO:0000256" key="4">
    <source>
        <dbReference type="ARBA" id="ARBA00023295"/>
    </source>
</evidence>
<keyword evidence="10" id="KW-0119">Carbohydrate metabolism</keyword>
<dbReference type="Pfam" id="PF01670">
    <property type="entry name" value="Glyco_hydro_12"/>
    <property type="match status" value="1"/>
</dbReference>
<evidence type="ECO:0000256" key="10">
    <source>
        <dbReference type="RuleBase" id="RU361163"/>
    </source>
</evidence>
<dbReference type="InterPro" id="IPR013320">
    <property type="entry name" value="ConA-like_dom_sf"/>
</dbReference>
<sequence length="322" mass="35241">MVFRWFLNAGLLALPIAATVGTLMGIEAHRHAAGLPPLFHSDSHNNGRTTRDGISNTRYCDLFNPISPPSKGQLYTLNPNQWGVTEDTSGSLCVNITTIANGSYPTTATAPPFSVTWQFEPGPTRQPVHAFPNIMVDDVLPVALADISQLDFNIHWTYSVGSTPANQTNISQLSSNAVNTNVALDLFFDTDPQTAQNVSLARYEMMVWFAGFGNARPFGYSNGIARTKDVNGTIFNLYTGRNGLGQQVLTWFASNTTERFTGDLYPLISDLFLPYGDVRLSRTDYLGVLSFGTEVFSSSANVTFWMPTLSIDIRKSDTVTVG</sequence>
<comment type="similarity">
    <text evidence="1 10">Belongs to the glycosyl hydrolase 12 (cellulase H) family.</text>
</comment>
<dbReference type="EC" id="3.2.1.151" evidence="7"/>
<dbReference type="Proteomes" id="UP000327118">
    <property type="component" value="Unassembled WGS sequence"/>
</dbReference>
<dbReference type="OrthoDB" id="89349at2759"/>
<evidence type="ECO:0000256" key="8">
    <source>
        <dbReference type="ARBA" id="ARBA00041304"/>
    </source>
</evidence>
<keyword evidence="12" id="KW-0430">Lectin</keyword>
<evidence type="ECO:0000256" key="5">
    <source>
        <dbReference type="ARBA" id="ARBA00037012"/>
    </source>
</evidence>
<evidence type="ECO:0000256" key="6">
    <source>
        <dbReference type="ARBA" id="ARBA00037774"/>
    </source>
</evidence>
<evidence type="ECO:0000256" key="7">
    <source>
        <dbReference type="ARBA" id="ARBA00038882"/>
    </source>
</evidence>
<dbReference type="GO" id="GO:0030246">
    <property type="term" value="F:carbohydrate binding"/>
    <property type="evidence" value="ECO:0007669"/>
    <property type="project" value="UniProtKB-KW"/>
</dbReference>
<keyword evidence="13" id="KW-1185">Reference proteome</keyword>
<accession>A0A5N6ZBT5</accession>
<dbReference type="EMBL" id="ML739075">
    <property type="protein sequence ID" value="KAE8354326.1"/>
    <property type="molecule type" value="Genomic_DNA"/>
</dbReference>
<reference evidence="13" key="1">
    <citation type="submission" date="2019-04" db="EMBL/GenBank/DDBJ databases">
        <title>Friends and foes A comparative genomics studyof 23 Aspergillus species from section Flavi.</title>
        <authorList>
            <consortium name="DOE Joint Genome Institute"/>
            <person name="Kjaerbolling I."/>
            <person name="Vesth T."/>
            <person name="Frisvad J.C."/>
            <person name="Nybo J.L."/>
            <person name="Theobald S."/>
            <person name="Kildgaard S."/>
            <person name="Isbrandt T."/>
            <person name="Kuo A."/>
            <person name="Sato A."/>
            <person name="Lyhne E.K."/>
            <person name="Kogle M.E."/>
            <person name="Wiebenga A."/>
            <person name="Kun R.S."/>
            <person name="Lubbers R.J."/>
            <person name="Makela M.R."/>
            <person name="Barry K."/>
            <person name="Chovatia M."/>
            <person name="Clum A."/>
            <person name="Daum C."/>
            <person name="Haridas S."/>
            <person name="He G."/>
            <person name="LaButti K."/>
            <person name="Lipzen A."/>
            <person name="Mondo S."/>
            <person name="Riley R."/>
            <person name="Salamov A."/>
            <person name="Simmons B.A."/>
            <person name="Magnuson J.K."/>
            <person name="Henrissat B."/>
            <person name="Mortensen U.H."/>
            <person name="Larsen T.O."/>
            <person name="Devries R.P."/>
            <person name="Grigoriev I.V."/>
            <person name="Machida M."/>
            <person name="Baker S.E."/>
            <person name="Andersen M.R."/>
        </authorList>
    </citation>
    <scope>NUCLEOTIDE SEQUENCE [LARGE SCALE GENOMIC DNA]</scope>
    <source>
        <strain evidence="13">CBS 553.77</strain>
    </source>
</reference>
<dbReference type="GO" id="GO:0008810">
    <property type="term" value="F:cellulase activity"/>
    <property type="evidence" value="ECO:0007669"/>
    <property type="project" value="InterPro"/>
</dbReference>
<dbReference type="InterPro" id="IPR002594">
    <property type="entry name" value="GH12"/>
</dbReference>
<dbReference type="InterPro" id="IPR013319">
    <property type="entry name" value="GH11/12"/>
</dbReference>
<evidence type="ECO:0000256" key="11">
    <source>
        <dbReference type="SAM" id="SignalP"/>
    </source>
</evidence>
<keyword evidence="3 10" id="KW-0378">Hydrolase</keyword>
<proteinExistence type="inferred from homology"/>
<evidence type="ECO:0000256" key="9">
    <source>
        <dbReference type="ARBA" id="ARBA00043018"/>
    </source>
</evidence>
<dbReference type="PANTHER" id="PTHR34002:SF9">
    <property type="entry name" value="XYLOGLUCAN-SPECIFIC ENDO-BETA-1,4-GLUCANASE A"/>
    <property type="match status" value="1"/>
</dbReference>
<comment type="catalytic activity">
    <reaction evidence="5">
        <text>xyloglucan + H2O = xyloglucan oligosaccharides.</text>
        <dbReference type="EC" id="3.2.1.151"/>
    </reaction>
</comment>
<evidence type="ECO:0000256" key="1">
    <source>
        <dbReference type="ARBA" id="ARBA00005519"/>
    </source>
</evidence>
<organism evidence="12 13">
    <name type="scientific">Aspergillus coremiiformis</name>
    <dbReference type="NCBI Taxonomy" id="138285"/>
    <lineage>
        <taxon>Eukaryota</taxon>
        <taxon>Fungi</taxon>
        <taxon>Dikarya</taxon>
        <taxon>Ascomycota</taxon>
        <taxon>Pezizomycotina</taxon>
        <taxon>Eurotiomycetes</taxon>
        <taxon>Eurotiomycetidae</taxon>
        <taxon>Eurotiales</taxon>
        <taxon>Aspergillaceae</taxon>
        <taxon>Aspergillus</taxon>
        <taxon>Aspergillus subgen. Circumdati</taxon>
    </lineage>
</organism>
<evidence type="ECO:0000313" key="13">
    <source>
        <dbReference type="Proteomes" id="UP000327118"/>
    </source>
</evidence>
<protein>
    <recommendedName>
        <fullName evidence="7">xyloglucan-specific endo-beta-1,4-glucanase</fullName>
        <ecNumber evidence="7">3.2.1.151</ecNumber>
    </recommendedName>
    <alternativeName>
        <fullName evidence="8">Xyloglucanase A</fullName>
    </alternativeName>
    <alternativeName>
        <fullName evidence="9">Xyloglucanendohydrolase A</fullName>
    </alternativeName>
</protein>
<evidence type="ECO:0000256" key="3">
    <source>
        <dbReference type="ARBA" id="ARBA00022801"/>
    </source>
</evidence>
<evidence type="ECO:0000313" key="12">
    <source>
        <dbReference type="EMBL" id="KAE8354326.1"/>
    </source>
</evidence>
<dbReference type="Gene3D" id="2.60.120.180">
    <property type="match status" value="1"/>
</dbReference>
<dbReference type="SUPFAM" id="SSF49899">
    <property type="entry name" value="Concanavalin A-like lectins/glucanases"/>
    <property type="match status" value="1"/>
</dbReference>
<feature type="signal peptide" evidence="11">
    <location>
        <begin position="1"/>
        <end position="21"/>
    </location>
</feature>
<comment type="function">
    <text evidence="6">Catalyzes endohydrolysis of 1,4-beta-D-glucosidic linkages in xyloglucan with retention of the beta-configuration of the glycosyl residues. Specific for xyloglucan and does not hydrolyze other cell wall components.</text>
</comment>
<evidence type="ECO:0000256" key="2">
    <source>
        <dbReference type="ARBA" id="ARBA00022729"/>
    </source>
</evidence>